<evidence type="ECO:0000313" key="4">
    <source>
        <dbReference type="Proteomes" id="UP000256321"/>
    </source>
</evidence>
<dbReference type="EMBL" id="JACRTI010000019">
    <property type="protein sequence ID" value="MBC8601950.1"/>
    <property type="molecule type" value="Genomic_DNA"/>
</dbReference>
<dbReference type="InterPro" id="IPR046058">
    <property type="entry name" value="WbuC_cupin"/>
</dbReference>
<feature type="domain" description="Cupin fold metalloprotein WbuC cupin" evidence="1">
    <location>
        <begin position="4"/>
        <end position="83"/>
    </location>
</feature>
<evidence type="ECO:0000313" key="5">
    <source>
        <dbReference type="Proteomes" id="UP000629596"/>
    </source>
</evidence>
<evidence type="ECO:0000259" key="1">
    <source>
        <dbReference type="Pfam" id="PF19480"/>
    </source>
</evidence>
<dbReference type="Pfam" id="PF19480">
    <property type="entry name" value="DUF6016"/>
    <property type="match status" value="1"/>
</dbReference>
<dbReference type="SUPFAM" id="SSF51182">
    <property type="entry name" value="RmlC-like cupins"/>
    <property type="match status" value="1"/>
</dbReference>
<sequence length="159" mass="18032">MILINEALLNETTERAKQSPRLRMNHNFHERLDDPVNRMLNALEPDTYIRPHRHLDPDKDEIFLLLRGRVAVFLFENDGNISGMQILDPKEGIYGAEIKAGTWHSLLVLESGSVIYEIKEGPFVPLAADHFAPWSPAPEETEAVRAYMEILTKAISGTL</sequence>
<dbReference type="Proteomes" id="UP000256321">
    <property type="component" value="Unassembled WGS sequence"/>
</dbReference>
<dbReference type="InterPro" id="IPR011051">
    <property type="entry name" value="RmlC_Cupin_sf"/>
</dbReference>
<accession>A0A3D8HFF9</accession>
<evidence type="ECO:0000313" key="2">
    <source>
        <dbReference type="EMBL" id="MBC8601950.1"/>
    </source>
</evidence>
<reference evidence="3 4" key="1">
    <citation type="submission" date="2018-07" db="EMBL/GenBank/DDBJ databases">
        <title>Parabacteroides acidifaciens nov. sp., isolated from human feces.</title>
        <authorList>
            <person name="Wang Y.J."/>
        </authorList>
    </citation>
    <scope>NUCLEOTIDE SEQUENCE [LARGE SCALE GENOMIC DNA]</scope>
    <source>
        <strain evidence="3 4">426-9</strain>
    </source>
</reference>
<protein>
    <submittedName>
        <fullName evidence="3">Cupin fold metalloprotein, WbuC family</fullName>
    </submittedName>
    <submittedName>
        <fullName evidence="2">WbuC family cupin fold metalloprotein</fullName>
    </submittedName>
</protein>
<dbReference type="AlphaFoldDB" id="A0A3D8HFF9"/>
<dbReference type="CDD" id="cd07005">
    <property type="entry name" value="cupin_WbuC-like"/>
    <property type="match status" value="1"/>
</dbReference>
<gene>
    <name evidence="3" type="ORF">DWU89_09735</name>
    <name evidence="2" type="ORF">H8784_09505</name>
</gene>
<dbReference type="EMBL" id="QREV01000019">
    <property type="protein sequence ID" value="RDU49287.1"/>
    <property type="molecule type" value="Genomic_DNA"/>
</dbReference>
<reference evidence="2 5" key="2">
    <citation type="submission" date="2020-08" db="EMBL/GenBank/DDBJ databases">
        <title>Genome public.</title>
        <authorList>
            <person name="Liu C."/>
            <person name="Sun Q."/>
        </authorList>
    </citation>
    <scope>NUCLEOTIDE SEQUENCE [LARGE SCALE GENOMIC DNA]</scope>
    <source>
        <strain evidence="2 5">426_9</strain>
    </source>
</reference>
<organism evidence="3 4">
    <name type="scientific">Parabacteroides acidifaciens</name>
    <dbReference type="NCBI Taxonomy" id="2290935"/>
    <lineage>
        <taxon>Bacteria</taxon>
        <taxon>Pseudomonadati</taxon>
        <taxon>Bacteroidota</taxon>
        <taxon>Bacteroidia</taxon>
        <taxon>Bacteroidales</taxon>
        <taxon>Tannerellaceae</taxon>
        <taxon>Parabacteroides</taxon>
    </lineage>
</organism>
<dbReference type="RefSeq" id="WP_115499454.1">
    <property type="nucleotide sequence ID" value="NZ_JACRTI010000019.1"/>
</dbReference>
<dbReference type="InterPro" id="IPR027565">
    <property type="entry name" value="Cupin_WbuC"/>
</dbReference>
<name>A0A3D8HFF9_9BACT</name>
<comment type="caution">
    <text evidence="3">The sequence shown here is derived from an EMBL/GenBank/DDBJ whole genome shotgun (WGS) entry which is preliminary data.</text>
</comment>
<keyword evidence="5" id="KW-1185">Reference proteome</keyword>
<dbReference type="NCBIfam" id="TIGR04366">
    <property type="entry name" value="cupin_WbuC"/>
    <property type="match status" value="1"/>
</dbReference>
<evidence type="ECO:0000313" key="3">
    <source>
        <dbReference type="EMBL" id="RDU49287.1"/>
    </source>
</evidence>
<dbReference type="Proteomes" id="UP000629596">
    <property type="component" value="Unassembled WGS sequence"/>
</dbReference>
<proteinExistence type="predicted"/>